<dbReference type="GO" id="GO:0003677">
    <property type="term" value="F:DNA binding"/>
    <property type="evidence" value="ECO:0007669"/>
    <property type="project" value="InterPro"/>
</dbReference>
<dbReference type="EMBL" id="CP033930">
    <property type="protein sequence ID" value="AZB16437.1"/>
    <property type="molecule type" value="Genomic_DNA"/>
</dbReference>
<dbReference type="PROSITE" id="PS50005">
    <property type="entry name" value="TPR"/>
    <property type="match status" value="1"/>
</dbReference>
<feature type="domain" description="HTH luxR-type" evidence="3">
    <location>
        <begin position="452"/>
        <end position="479"/>
    </location>
</feature>
<dbReference type="InterPro" id="IPR000792">
    <property type="entry name" value="Tscrpt_reg_LuxR_C"/>
</dbReference>
<name>A0AAD1DUP8_CHRID</name>
<evidence type="ECO:0000256" key="1">
    <source>
        <dbReference type="PROSITE-ProRule" id="PRU00339"/>
    </source>
</evidence>
<evidence type="ECO:0000259" key="3">
    <source>
        <dbReference type="PROSITE" id="PS00622"/>
    </source>
</evidence>
<dbReference type="Proteomes" id="UP000269015">
    <property type="component" value="Chromosome"/>
</dbReference>
<proteinExistence type="predicted"/>
<organism evidence="4 5">
    <name type="scientific">Chryseobacterium indologenes</name>
    <name type="common">Flavobacterium indologenes</name>
    <dbReference type="NCBI Taxonomy" id="253"/>
    <lineage>
        <taxon>Bacteria</taxon>
        <taxon>Pseudomonadati</taxon>
        <taxon>Bacteroidota</taxon>
        <taxon>Flavobacteriia</taxon>
        <taxon>Flavobacteriales</taxon>
        <taxon>Weeksellaceae</taxon>
        <taxon>Chryseobacterium group</taxon>
        <taxon>Chryseobacterium</taxon>
    </lineage>
</organism>
<evidence type="ECO:0000256" key="2">
    <source>
        <dbReference type="SAM" id="Phobius"/>
    </source>
</evidence>
<protein>
    <recommendedName>
        <fullName evidence="3">HTH luxR-type domain-containing protein</fullName>
    </recommendedName>
</protein>
<dbReference type="SMART" id="SM00028">
    <property type="entry name" value="TPR"/>
    <property type="match status" value="2"/>
</dbReference>
<dbReference type="SUPFAM" id="SSF48452">
    <property type="entry name" value="TPR-like"/>
    <property type="match status" value="2"/>
</dbReference>
<dbReference type="RefSeq" id="WP_123861237.1">
    <property type="nucleotide sequence ID" value="NZ_CP033930.1"/>
</dbReference>
<dbReference type="GO" id="GO:0006355">
    <property type="term" value="P:regulation of DNA-templated transcription"/>
    <property type="evidence" value="ECO:0007669"/>
    <property type="project" value="InterPro"/>
</dbReference>
<dbReference type="PROSITE" id="PS00622">
    <property type="entry name" value="HTH_LUXR_1"/>
    <property type="match status" value="1"/>
</dbReference>
<evidence type="ECO:0000313" key="4">
    <source>
        <dbReference type="EMBL" id="AZB16437.1"/>
    </source>
</evidence>
<keyword evidence="1" id="KW-0802">TPR repeat</keyword>
<dbReference type="InterPro" id="IPR011990">
    <property type="entry name" value="TPR-like_helical_dom_sf"/>
</dbReference>
<keyword evidence="2" id="KW-0812">Transmembrane</keyword>
<dbReference type="AlphaFoldDB" id="A0AAD1DUP8"/>
<dbReference type="InterPro" id="IPR016032">
    <property type="entry name" value="Sig_transdc_resp-reg_C-effctor"/>
</dbReference>
<evidence type="ECO:0000313" key="5">
    <source>
        <dbReference type="Proteomes" id="UP000269015"/>
    </source>
</evidence>
<dbReference type="SUPFAM" id="SSF46894">
    <property type="entry name" value="C-terminal effector domain of the bipartite response regulators"/>
    <property type="match status" value="1"/>
</dbReference>
<dbReference type="InterPro" id="IPR019734">
    <property type="entry name" value="TPR_rpt"/>
</dbReference>
<reference evidence="4 5" key="1">
    <citation type="submission" date="2018-11" db="EMBL/GenBank/DDBJ databases">
        <title>Proposal to divide the Flavobacteriaceae and reorganize its genera based on Amino Acid Identity values calculated from whole genome sequences.</title>
        <authorList>
            <person name="Nicholson A.C."/>
            <person name="Gulvik C.A."/>
            <person name="Whitney A.M."/>
            <person name="Humrighouse B.W."/>
            <person name="Bell M."/>
            <person name="Holmes B."/>
            <person name="Steigerwalt A.G."/>
            <person name="Villarma A."/>
            <person name="Sheth M."/>
            <person name="Batra D."/>
            <person name="Pryor J."/>
            <person name="Bernardet J.-F."/>
            <person name="Hugo C."/>
            <person name="Kampfer P."/>
            <person name="Newman J."/>
            <person name="McQuiston J.R."/>
        </authorList>
    </citation>
    <scope>NUCLEOTIDE SEQUENCE [LARGE SCALE GENOMIC DNA]</scope>
    <source>
        <strain evidence="4 5">H5559</strain>
    </source>
</reference>
<keyword evidence="2" id="KW-0472">Membrane</keyword>
<sequence>MEQYNVTISENKYINARIIKKITIYTLSIGLFLLVISCNERSQDKERESFDRSLMKQSSDLQLSGKYEEFIRLNTRYLKKAVTMKYPEGKALCYLNIAAVNASTGNYEKALFLFNKAENDLVNSESRYHRSIFFNKYSLYYFHLKAYDKAIQYNDKAFHYLEQAKKTPLTTQLLPKLYLTKGFCFTKKGWRGTALKSFLTGNALENSAYTNSTVAQYYLFTHQPELAGTYISIAAKKMLEQKTSDVESLWVYFTMGCYYKEVNKLDEAEKALKKALEINIKTRRTYSSHTSGVFRALSDLYKKKNDDSRAYYYLKKYMEEEGRLDNERFATMNKSTEDFISETKKESDWHKNELPLLVALSISVLTFSGIYVQKIIKNLRTKKRSLKIETEVLKNHVFNKKVEELTELGRKNDSSFLKQFKEVYPDFINSLLNINPGLENSELAFCAMLKLGFTSKEIADYTFVQHKSVQQKKYRIRKRLNIQGEKDIYVFFNNIQEQNND</sequence>
<feature type="transmembrane region" description="Helical" evidence="2">
    <location>
        <begin position="18"/>
        <end position="37"/>
    </location>
</feature>
<keyword evidence="2" id="KW-1133">Transmembrane helix</keyword>
<accession>A0AAD1DUP8</accession>
<dbReference type="Gene3D" id="1.25.40.10">
    <property type="entry name" value="Tetratricopeptide repeat domain"/>
    <property type="match status" value="2"/>
</dbReference>
<gene>
    <name evidence="4" type="ORF">EG352_00905</name>
</gene>
<feature type="repeat" description="TPR" evidence="1">
    <location>
        <begin position="249"/>
        <end position="282"/>
    </location>
</feature>